<feature type="region of interest" description="Disordered" evidence="7">
    <location>
        <begin position="1"/>
        <end position="29"/>
    </location>
</feature>
<dbReference type="GO" id="GO:0034097">
    <property type="term" value="P:response to cytokine"/>
    <property type="evidence" value="ECO:0007669"/>
    <property type="project" value="TreeGrafter"/>
</dbReference>
<evidence type="ECO:0000256" key="4">
    <source>
        <dbReference type="ARBA" id="ARBA00023159"/>
    </source>
</evidence>
<feature type="compositionally biased region" description="Polar residues" evidence="7">
    <location>
        <begin position="1"/>
        <end position="10"/>
    </location>
</feature>
<dbReference type="GO" id="GO:0006954">
    <property type="term" value="P:inflammatory response"/>
    <property type="evidence" value="ECO:0007669"/>
    <property type="project" value="TreeGrafter"/>
</dbReference>
<sequence length="673" mass="74409">MINMSTQDATNGIAVVTPPNDPRPGRSRGITLDLIDEYLMENKARESAVRAPACSVLPGPPPPPQDGDLQELSPVTRPRQSQPMLVARGSAPQPLLPCPLSQVRTSSMASPLPNLGSPGGASRRSRGAERSRATPARPGGGRGVAHQGQTGTEILERLLDKPVLEIVEHPKERGMRFRYECEGRSAGSILGASSTEATKTLPAVEVKGSMQQVKKIKITVSLVTKDIPHRPHPHSLVGKDCNDGICVVRLNPRVSCRHSFSNLGIQCVRRKELDTALEKRRNQKIDPFNTGHSKSIEDIDMNVVRLCFQCELEREDGEKITLSPVVSNPIYDKKATTTSELKINRLNVVRGPCTGKTEIYLLCDKVQKDDIEIIFSKGKWEAKAEFAQTDVHRQIAVVFKSPPYQEQDITEEVEVNVFLRRLSDHMDSEPVKFTYVPHNPDPYEVNRKRKLKTDIKFNERCSVTAQSMTAPEPSTSHQFPQFPYVSPSDSAHAVATPPQELVPPQPGQAMEEIHYPASMDVKQEDNLCPSMDMFNSEDFQHIFTGISQILDSTGIPFSQLGLPGMHEQPPSQGYAFSDVGHSVAFNQDPNSNYSLANLDQNFNVPGDRAQPDVEFYNDVRFPQYNSQLVNGTHGLPVEPLPQVLPGPAPQVLQPCDGEDSTLLYIKVESHIDL</sequence>
<evidence type="ECO:0000313" key="10">
    <source>
        <dbReference type="Proteomes" id="UP001046870"/>
    </source>
</evidence>
<protein>
    <recommendedName>
        <fullName evidence="8">RHD domain-containing protein</fullName>
    </recommendedName>
</protein>
<dbReference type="GO" id="GO:0033554">
    <property type="term" value="P:cellular response to stress"/>
    <property type="evidence" value="ECO:0007669"/>
    <property type="project" value="TreeGrafter"/>
</dbReference>
<feature type="region of interest" description="Disordered" evidence="7">
    <location>
        <begin position="45"/>
        <end position="149"/>
    </location>
</feature>
<dbReference type="PROSITE" id="PS50254">
    <property type="entry name" value="REL_2"/>
    <property type="match status" value="1"/>
</dbReference>
<dbReference type="Pfam" id="PF16179">
    <property type="entry name" value="RHD_dimer"/>
    <property type="match status" value="1"/>
</dbReference>
<dbReference type="FunFam" id="2.60.40.340:FF:000005">
    <property type="entry name" value="RELB proto-oncogene, NF-kB subunit"/>
    <property type="match status" value="1"/>
</dbReference>
<organism evidence="9 10">
    <name type="scientific">Megalops atlanticus</name>
    <name type="common">Tarpon</name>
    <name type="synonym">Clupea gigantea</name>
    <dbReference type="NCBI Taxonomy" id="7932"/>
    <lineage>
        <taxon>Eukaryota</taxon>
        <taxon>Metazoa</taxon>
        <taxon>Chordata</taxon>
        <taxon>Craniata</taxon>
        <taxon>Vertebrata</taxon>
        <taxon>Euteleostomi</taxon>
        <taxon>Actinopterygii</taxon>
        <taxon>Neopterygii</taxon>
        <taxon>Teleostei</taxon>
        <taxon>Elopiformes</taxon>
        <taxon>Megalopidae</taxon>
        <taxon>Megalops</taxon>
    </lineage>
</organism>
<keyword evidence="2" id="KW-0805">Transcription regulation</keyword>
<dbReference type="Pfam" id="PF00554">
    <property type="entry name" value="RHD_DNA_bind"/>
    <property type="match status" value="1"/>
</dbReference>
<keyword evidence="4" id="KW-0010">Activator</keyword>
<dbReference type="GO" id="GO:0000978">
    <property type="term" value="F:RNA polymerase II cis-regulatory region sequence-specific DNA binding"/>
    <property type="evidence" value="ECO:0007669"/>
    <property type="project" value="TreeGrafter"/>
</dbReference>
<dbReference type="GO" id="GO:0005829">
    <property type="term" value="C:cytosol"/>
    <property type="evidence" value="ECO:0007669"/>
    <property type="project" value="UniProtKB-ARBA"/>
</dbReference>
<dbReference type="OrthoDB" id="7881762at2759"/>
<dbReference type="Gene3D" id="2.60.40.10">
    <property type="entry name" value="Immunoglobulins"/>
    <property type="match status" value="1"/>
</dbReference>
<dbReference type="EMBL" id="JAFDVH010000009">
    <property type="protein sequence ID" value="KAG7470853.1"/>
    <property type="molecule type" value="Genomic_DNA"/>
</dbReference>
<dbReference type="InterPro" id="IPR000451">
    <property type="entry name" value="NFkB/Dor"/>
</dbReference>
<dbReference type="FunFam" id="2.60.40.10:FF:000046">
    <property type="entry name" value="Nuclear factor NF-kappa-B p105 subunit"/>
    <property type="match status" value="1"/>
</dbReference>
<dbReference type="PANTHER" id="PTHR24169:SF18">
    <property type="entry name" value="TRANSCRIPTION FACTOR RELB"/>
    <property type="match status" value="1"/>
</dbReference>
<evidence type="ECO:0000256" key="7">
    <source>
        <dbReference type="SAM" id="MobiDB-lite"/>
    </source>
</evidence>
<evidence type="ECO:0000259" key="8">
    <source>
        <dbReference type="PROSITE" id="PS50254"/>
    </source>
</evidence>
<keyword evidence="6" id="KW-0539">Nucleus</keyword>
<dbReference type="InterPro" id="IPR032397">
    <property type="entry name" value="RHD_dimer"/>
</dbReference>
<dbReference type="GO" id="GO:0005634">
    <property type="term" value="C:nucleus"/>
    <property type="evidence" value="ECO:0007669"/>
    <property type="project" value="UniProtKB-SubCell"/>
</dbReference>
<dbReference type="PROSITE" id="PS01204">
    <property type="entry name" value="REL_1"/>
    <property type="match status" value="1"/>
</dbReference>
<comment type="subcellular location">
    <subcellularLocation>
        <location evidence="1">Nucleus</location>
    </subcellularLocation>
</comment>
<dbReference type="GO" id="GO:0007249">
    <property type="term" value="P:canonical NF-kappaB signal transduction"/>
    <property type="evidence" value="ECO:0007669"/>
    <property type="project" value="TreeGrafter"/>
</dbReference>
<dbReference type="GO" id="GO:0048511">
    <property type="term" value="P:rhythmic process"/>
    <property type="evidence" value="ECO:0007669"/>
    <property type="project" value="UniProtKB-KW"/>
</dbReference>
<feature type="domain" description="RHD" evidence="8">
    <location>
        <begin position="159"/>
        <end position="337"/>
    </location>
</feature>
<comment type="caution">
    <text evidence="9">The sequence shown here is derived from an EMBL/GenBank/DDBJ whole genome shotgun (WGS) entry which is preliminary data.</text>
</comment>
<evidence type="ECO:0000313" key="9">
    <source>
        <dbReference type="EMBL" id="KAG7470853.1"/>
    </source>
</evidence>
<gene>
    <name evidence="9" type="ORF">MATL_G00118210</name>
</gene>
<dbReference type="SUPFAM" id="SSF49417">
    <property type="entry name" value="p53-like transcription factors"/>
    <property type="match status" value="1"/>
</dbReference>
<dbReference type="SUPFAM" id="SSF81296">
    <property type="entry name" value="E set domains"/>
    <property type="match status" value="1"/>
</dbReference>
<dbReference type="Proteomes" id="UP001046870">
    <property type="component" value="Chromosome 9"/>
</dbReference>
<evidence type="ECO:0000256" key="6">
    <source>
        <dbReference type="ARBA" id="ARBA00023242"/>
    </source>
</evidence>
<dbReference type="InterPro" id="IPR008967">
    <property type="entry name" value="p53-like_TF_DNA-bd_sf"/>
</dbReference>
<evidence type="ECO:0000256" key="1">
    <source>
        <dbReference type="ARBA" id="ARBA00004123"/>
    </source>
</evidence>
<dbReference type="AlphaFoldDB" id="A0A9D3PX64"/>
<dbReference type="Gene3D" id="2.60.40.340">
    <property type="entry name" value="Rel homology domain (RHD), DNA-binding domain"/>
    <property type="match status" value="1"/>
</dbReference>
<keyword evidence="5" id="KW-0804">Transcription</keyword>
<reference evidence="9" key="1">
    <citation type="submission" date="2021-01" db="EMBL/GenBank/DDBJ databases">
        <authorList>
            <person name="Zahm M."/>
            <person name="Roques C."/>
            <person name="Cabau C."/>
            <person name="Klopp C."/>
            <person name="Donnadieu C."/>
            <person name="Jouanno E."/>
            <person name="Lampietro C."/>
            <person name="Louis A."/>
            <person name="Herpin A."/>
            <person name="Echchiki A."/>
            <person name="Berthelot C."/>
            <person name="Parey E."/>
            <person name="Roest-Crollius H."/>
            <person name="Braasch I."/>
            <person name="Postlethwait J."/>
            <person name="Bobe J."/>
            <person name="Montfort J."/>
            <person name="Bouchez O."/>
            <person name="Begum T."/>
            <person name="Mejri S."/>
            <person name="Adams A."/>
            <person name="Chen W.-J."/>
            <person name="Guiguen Y."/>
        </authorList>
    </citation>
    <scope>NUCLEOTIDE SEQUENCE</scope>
    <source>
        <strain evidence="9">YG-15Mar2019-1</strain>
        <tissue evidence="9">Brain</tissue>
    </source>
</reference>
<keyword evidence="10" id="KW-1185">Reference proteome</keyword>
<dbReference type="GO" id="GO:0000981">
    <property type="term" value="F:DNA-binding transcription factor activity, RNA polymerase II-specific"/>
    <property type="evidence" value="ECO:0007669"/>
    <property type="project" value="TreeGrafter"/>
</dbReference>
<dbReference type="InterPro" id="IPR037059">
    <property type="entry name" value="RHD_DNA_bind_dom_sf"/>
</dbReference>
<dbReference type="InterPro" id="IPR014756">
    <property type="entry name" value="Ig_E-set"/>
</dbReference>
<dbReference type="GO" id="GO:0030098">
    <property type="term" value="P:lymphocyte differentiation"/>
    <property type="evidence" value="ECO:0007669"/>
    <property type="project" value="UniProtKB-ARBA"/>
</dbReference>
<name>A0A9D3PX64_MEGAT</name>
<accession>A0A9D3PX64</accession>
<dbReference type="GO" id="GO:0007399">
    <property type="term" value="P:nervous system development"/>
    <property type="evidence" value="ECO:0007669"/>
    <property type="project" value="UniProtKB-ARBA"/>
</dbReference>
<dbReference type="InterPro" id="IPR030492">
    <property type="entry name" value="RHD_CS"/>
</dbReference>
<dbReference type="GO" id="GO:0045087">
    <property type="term" value="P:innate immune response"/>
    <property type="evidence" value="ECO:0007669"/>
    <property type="project" value="TreeGrafter"/>
</dbReference>
<evidence type="ECO:0000256" key="5">
    <source>
        <dbReference type="ARBA" id="ARBA00023163"/>
    </source>
</evidence>
<dbReference type="GO" id="GO:0038061">
    <property type="term" value="P:non-canonical NF-kappaB signal transduction"/>
    <property type="evidence" value="ECO:0007669"/>
    <property type="project" value="TreeGrafter"/>
</dbReference>
<feature type="region of interest" description="Disordered" evidence="7">
    <location>
        <begin position="486"/>
        <end position="506"/>
    </location>
</feature>
<proteinExistence type="predicted"/>
<evidence type="ECO:0000256" key="2">
    <source>
        <dbReference type="ARBA" id="ARBA00023015"/>
    </source>
</evidence>
<dbReference type="PRINTS" id="PR00057">
    <property type="entry name" value="NFKBTNSCPFCT"/>
</dbReference>
<dbReference type="InterPro" id="IPR002909">
    <property type="entry name" value="IPT_dom"/>
</dbReference>
<evidence type="ECO:0000256" key="3">
    <source>
        <dbReference type="ARBA" id="ARBA00023108"/>
    </source>
</evidence>
<dbReference type="SMART" id="SM00429">
    <property type="entry name" value="IPT"/>
    <property type="match status" value="1"/>
</dbReference>
<dbReference type="InterPro" id="IPR011539">
    <property type="entry name" value="RHD_DNA_bind_dom"/>
</dbReference>
<keyword evidence="3" id="KW-0090">Biological rhythms</keyword>
<dbReference type="InterPro" id="IPR013783">
    <property type="entry name" value="Ig-like_fold"/>
</dbReference>
<dbReference type="GO" id="GO:0045944">
    <property type="term" value="P:positive regulation of transcription by RNA polymerase II"/>
    <property type="evidence" value="ECO:0007669"/>
    <property type="project" value="TreeGrafter"/>
</dbReference>
<dbReference type="PANTHER" id="PTHR24169">
    <property type="entry name" value="NUCLEAR FACTOR NF-KAPPA-B PROTEIN"/>
    <property type="match status" value="1"/>
</dbReference>